<comment type="caution">
    <text evidence="13">The sequence shown here is derived from an EMBL/GenBank/DDBJ whole genome shotgun (WGS) entry which is preliminary data.</text>
</comment>
<feature type="domain" description="4Fe-4S ferredoxin-type" evidence="11">
    <location>
        <begin position="485"/>
        <end position="516"/>
    </location>
</feature>
<dbReference type="InterPro" id="IPR004017">
    <property type="entry name" value="Cys_rich_dom"/>
</dbReference>
<dbReference type="GO" id="GO:0008720">
    <property type="term" value="F:D-lactate dehydrogenase (NAD+) activity"/>
    <property type="evidence" value="ECO:0007669"/>
    <property type="project" value="TreeGrafter"/>
</dbReference>
<dbReference type="PROSITE" id="PS51379">
    <property type="entry name" value="4FE4S_FER_2"/>
    <property type="match status" value="1"/>
</dbReference>
<evidence type="ECO:0000256" key="4">
    <source>
        <dbReference type="ARBA" id="ARBA00022723"/>
    </source>
</evidence>
<dbReference type="GO" id="GO:0071949">
    <property type="term" value="F:FAD binding"/>
    <property type="evidence" value="ECO:0007669"/>
    <property type="project" value="InterPro"/>
</dbReference>
<dbReference type="PROSITE" id="PS51387">
    <property type="entry name" value="FAD_PCMH"/>
    <property type="match status" value="1"/>
</dbReference>
<feature type="domain" description="FAD-binding PCMH-type" evidence="12">
    <location>
        <begin position="1"/>
        <end position="221"/>
    </location>
</feature>
<keyword evidence="5" id="KW-0274">FAD</keyword>
<dbReference type="InterPro" id="IPR006094">
    <property type="entry name" value="Oxid_FAD_bind_N"/>
</dbReference>
<dbReference type="Gene3D" id="1.10.1060.10">
    <property type="entry name" value="Alpha-helical ferredoxin"/>
    <property type="match status" value="1"/>
</dbReference>
<evidence type="ECO:0000259" key="12">
    <source>
        <dbReference type="PROSITE" id="PS51387"/>
    </source>
</evidence>
<keyword evidence="3" id="KW-0285">Flavoprotein</keyword>
<sequence length="886" mass="93581">MTARDTAAVAEVMRACTRLRVPMTFRSGGTSLSGQALSDSVLVDTRTGFTGVEVLDGGHRVRVQPGATIRAVNTRLAPFGRKLGPDPASEVACTVGGVLANNSSGMQCGTELNSYHTVESMVLVLPSGTVVDSAAPGASRRLAEQEPELHAGLLRLQRRVREDPTSVATLERLFALKNTMGYGLNSLLDHDDPLDVLVHLMVGSEGTLGFIASAVFRTVEVLPHAATGLLVFDDLATASSSVPDVLATGVATAELLDAESLRVAQADPGCPAQIRRLDVRRHAALLVELQADSPDALAGLRGDAEPGLERLPLTSLAELTSDAGERASLWRTRKGLYSAVAAARPQGSNALLEDVAVPVDRLGEICRGLTGLFDTHAYEAPVIFGHARDGNLHFLLNERFDDAAMLRRYEDFTTDMIDLVLDLGGTLKAEHGTGRIMAPFVERQYGAELTGVMRELKQLADPHGTLNPGSVLTDDPGLWLRDLKTAPVVEEEVDRCVECGFCEPVCPSRSLTLTPRQRIVLRRERESALARGDHALVASLDEDYDYDGLETCAADGMCATACPVLINTGDLVKRLRAEGSSRTAERAWTTAAGHWGTATRAASAALSVADRLPGPVPVALSRAGRRVAGTDAVPLYDPALGPGGEVRRPLADPAAEAVLFSACVGTMFGGGVDAALRTLAERAGVRLRTPDDLASLCCGTPWKSKGHHDGYQRMASTVRESLHRATDGGRLPVVVDASSCTEGLTEVLEGMTVLDATSFVREHLLPRLSITSPLPAVVVHPTCSSTALGVTDDLVALARACAGEAGDVRVPGAWGCCAFAGDRGLLHPELTASATAPESAEVATMDLPAGAAYVSGNRTCEIGMSRATGATYRHVVEVLEEATRPR</sequence>
<dbReference type="InterPro" id="IPR017896">
    <property type="entry name" value="4Fe4S_Fe-S-bd"/>
</dbReference>
<dbReference type="Pfam" id="PF02754">
    <property type="entry name" value="CCG"/>
    <property type="match status" value="1"/>
</dbReference>
<dbReference type="InterPro" id="IPR016171">
    <property type="entry name" value="Vanillyl_alc_oxidase_C-sub2"/>
</dbReference>
<evidence type="ECO:0000313" key="14">
    <source>
        <dbReference type="Proteomes" id="UP000281738"/>
    </source>
</evidence>
<keyword evidence="7" id="KW-0560">Oxidoreductase</keyword>
<reference evidence="13 14" key="1">
    <citation type="submission" date="2018-11" db="EMBL/GenBank/DDBJ databases">
        <title>Sequencing the genomes of 1000 actinobacteria strains.</title>
        <authorList>
            <person name="Klenk H.-P."/>
        </authorList>
    </citation>
    <scope>NUCLEOTIDE SEQUENCE [LARGE SCALE GENOMIC DNA]</scope>
    <source>
        <strain evidence="13 14">DSM 12652</strain>
    </source>
</reference>
<dbReference type="Gene3D" id="3.30.465.10">
    <property type="match status" value="1"/>
</dbReference>
<dbReference type="AlphaFoldDB" id="A0A3N2CUJ7"/>
<keyword evidence="14" id="KW-1185">Reference proteome</keyword>
<dbReference type="Gene3D" id="3.30.70.2740">
    <property type="match status" value="1"/>
</dbReference>
<dbReference type="InterPro" id="IPR017900">
    <property type="entry name" value="4Fe4S_Fe_S_CS"/>
</dbReference>
<evidence type="ECO:0000256" key="3">
    <source>
        <dbReference type="ARBA" id="ARBA00022630"/>
    </source>
</evidence>
<name>A0A3N2CUJ7_9ACTN</name>
<protein>
    <recommendedName>
        <fullName evidence="10">D-lactate dehydrogenase (cytochrome)</fullName>
        <ecNumber evidence="10">1.1.2.4</ecNumber>
    </recommendedName>
</protein>
<dbReference type="InterPro" id="IPR009051">
    <property type="entry name" value="Helical_ferredxn"/>
</dbReference>
<dbReference type="GO" id="GO:0004458">
    <property type="term" value="F:D-lactate dehydrogenase (cytochrome) activity"/>
    <property type="evidence" value="ECO:0007669"/>
    <property type="project" value="UniProtKB-EC"/>
</dbReference>
<evidence type="ECO:0000256" key="10">
    <source>
        <dbReference type="ARBA" id="ARBA00038897"/>
    </source>
</evidence>
<evidence type="ECO:0000256" key="8">
    <source>
        <dbReference type="ARBA" id="ARBA00023004"/>
    </source>
</evidence>
<evidence type="ECO:0000256" key="6">
    <source>
        <dbReference type="ARBA" id="ARBA00022946"/>
    </source>
</evidence>
<dbReference type="GO" id="GO:0051536">
    <property type="term" value="F:iron-sulfur cluster binding"/>
    <property type="evidence" value="ECO:0007669"/>
    <property type="project" value="UniProtKB-KW"/>
</dbReference>
<dbReference type="SUPFAM" id="SSF55103">
    <property type="entry name" value="FAD-linked oxidases, C-terminal domain"/>
    <property type="match status" value="1"/>
</dbReference>
<dbReference type="Pfam" id="PF02913">
    <property type="entry name" value="FAD-oxidase_C"/>
    <property type="match status" value="1"/>
</dbReference>
<keyword evidence="4" id="KW-0479">Metal-binding</keyword>
<evidence type="ECO:0000256" key="1">
    <source>
        <dbReference type="ARBA" id="ARBA00001974"/>
    </source>
</evidence>
<dbReference type="InterPro" id="IPR016166">
    <property type="entry name" value="FAD-bd_PCMH"/>
</dbReference>
<dbReference type="PANTHER" id="PTHR11748">
    <property type="entry name" value="D-LACTATE DEHYDROGENASE"/>
    <property type="match status" value="1"/>
</dbReference>
<keyword evidence="8" id="KW-0408">Iron</keyword>
<proteinExistence type="inferred from homology"/>
<accession>A0A3N2CUJ7</accession>
<dbReference type="InterPro" id="IPR004113">
    <property type="entry name" value="FAD-bd_oxidored_4_C"/>
</dbReference>
<dbReference type="EMBL" id="RKHO01000001">
    <property type="protein sequence ID" value="ROR91207.1"/>
    <property type="molecule type" value="Genomic_DNA"/>
</dbReference>
<evidence type="ECO:0000256" key="2">
    <source>
        <dbReference type="ARBA" id="ARBA00008000"/>
    </source>
</evidence>
<dbReference type="Proteomes" id="UP000281738">
    <property type="component" value="Unassembled WGS sequence"/>
</dbReference>
<dbReference type="InterPro" id="IPR036318">
    <property type="entry name" value="FAD-bd_PCMH-like_sf"/>
</dbReference>
<evidence type="ECO:0000256" key="5">
    <source>
        <dbReference type="ARBA" id="ARBA00022827"/>
    </source>
</evidence>
<dbReference type="SUPFAM" id="SSF56176">
    <property type="entry name" value="FAD-binding/transporter-associated domain-like"/>
    <property type="match status" value="1"/>
</dbReference>
<keyword evidence="9" id="KW-0411">Iron-sulfur</keyword>
<evidence type="ECO:0000256" key="9">
    <source>
        <dbReference type="ARBA" id="ARBA00023014"/>
    </source>
</evidence>
<evidence type="ECO:0000259" key="11">
    <source>
        <dbReference type="PROSITE" id="PS51379"/>
    </source>
</evidence>
<dbReference type="SUPFAM" id="SSF46548">
    <property type="entry name" value="alpha-helical ferredoxin"/>
    <property type="match status" value="1"/>
</dbReference>
<gene>
    <name evidence="13" type="ORF">EDD33_2073</name>
</gene>
<organism evidence="13 14">
    <name type="scientific">Nocardioides aurantiacus</name>
    <dbReference type="NCBI Taxonomy" id="86796"/>
    <lineage>
        <taxon>Bacteria</taxon>
        <taxon>Bacillati</taxon>
        <taxon>Actinomycetota</taxon>
        <taxon>Actinomycetes</taxon>
        <taxon>Propionibacteriales</taxon>
        <taxon>Nocardioidaceae</taxon>
        <taxon>Nocardioides</taxon>
    </lineage>
</organism>
<dbReference type="Pfam" id="PF13183">
    <property type="entry name" value="Fer4_8"/>
    <property type="match status" value="1"/>
</dbReference>
<dbReference type="EC" id="1.1.2.4" evidence="10"/>
<evidence type="ECO:0000256" key="7">
    <source>
        <dbReference type="ARBA" id="ARBA00023002"/>
    </source>
</evidence>
<dbReference type="Pfam" id="PF01565">
    <property type="entry name" value="FAD_binding_4"/>
    <property type="match status" value="1"/>
</dbReference>
<dbReference type="GO" id="GO:0046872">
    <property type="term" value="F:metal ion binding"/>
    <property type="evidence" value="ECO:0007669"/>
    <property type="project" value="UniProtKB-KW"/>
</dbReference>
<evidence type="ECO:0000313" key="13">
    <source>
        <dbReference type="EMBL" id="ROR91207.1"/>
    </source>
</evidence>
<dbReference type="Gene3D" id="1.10.45.10">
    <property type="entry name" value="Vanillyl-alcohol Oxidase, Chain A, domain 4"/>
    <property type="match status" value="1"/>
</dbReference>
<dbReference type="PANTHER" id="PTHR11748:SF111">
    <property type="entry name" value="D-LACTATE DEHYDROGENASE, MITOCHONDRIAL-RELATED"/>
    <property type="match status" value="1"/>
</dbReference>
<dbReference type="GO" id="GO:1903457">
    <property type="term" value="P:lactate catabolic process"/>
    <property type="evidence" value="ECO:0007669"/>
    <property type="project" value="TreeGrafter"/>
</dbReference>
<keyword evidence="6" id="KW-0809">Transit peptide</keyword>
<dbReference type="InterPro" id="IPR016164">
    <property type="entry name" value="FAD-linked_Oxase-like_C"/>
</dbReference>
<dbReference type="InterPro" id="IPR016169">
    <property type="entry name" value="FAD-bd_PCMH_sub2"/>
</dbReference>
<comment type="similarity">
    <text evidence="2">Belongs to the FAD-binding oxidoreductase/transferase type 4 family.</text>
</comment>
<comment type="cofactor">
    <cofactor evidence="1">
        <name>FAD</name>
        <dbReference type="ChEBI" id="CHEBI:57692"/>
    </cofactor>
</comment>
<dbReference type="PROSITE" id="PS00198">
    <property type="entry name" value="4FE4S_FER_1"/>
    <property type="match status" value="1"/>
</dbReference>